<dbReference type="PANTHER" id="PTHR35400:SF3">
    <property type="entry name" value="SLL1072 PROTEIN"/>
    <property type="match status" value="1"/>
</dbReference>
<reference evidence="2 3" key="1">
    <citation type="submission" date="2019-10" db="EMBL/GenBank/DDBJ databases">
        <title>Whole genome shotgun sequence of Acrocarpospora pleiomorpha NBRC 16267.</title>
        <authorList>
            <person name="Ichikawa N."/>
            <person name="Kimura A."/>
            <person name="Kitahashi Y."/>
            <person name="Komaki H."/>
            <person name="Oguchi A."/>
        </authorList>
    </citation>
    <scope>NUCLEOTIDE SEQUENCE [LARGE SCALE GENOMIC DNA]</scope>
    <source>
        <strain evidence="2 3">NBRC 16267</strain>
    </source>
</reference>
<sequence length="202" mass="21760">MTGPGSAHDVGFGPYTVLDLHELPEDGKGFELEDGWLIEVAAGSRHTWAARNLSRIIEAAATRFGAAVTVCDGGEWEINTPAGIRKPDIFVIPREVARAVIIDESPKVIPGREVLLAVEVVSPGGSSERNDRVRKVGEYAAVGISQYWIVDHHPSPRVQVLKLGEHGYTATTAVIAGMTLTSEIEADKSFEVSFDPAALLEF</sequence>
<gene>
    <name evidence="2" type="ORF">Aple_028140</name>
</gene>
<name>A0A5M3XNX1_9ACTN</name>
<dbReference type="Gene3D" id="3.90.1570.10">
    <property type="entry name" value="tt1808, chain A"/>
    <property type="match status" value="1"/>
</dbReference>
<keyword evidence="3" id="KW-1185">Reference proteome</keyword>
<comment type="caution">
    <text evidence="2">The sequence shown here is derived from an EMBL/GenBank/DDBJ whole genome shotgun (WGS) entry which is preliminary data.</text>
</comment>
<dbReference type="RefSeq" id="WP_155344957.1">
    <property type="nucleotide sequence ID" value="NZ_BLAF01000013.1"/>
</dbReference>
<dbReference type="Pfam" id="PF05685">
    <property type="entry name" value="Uma2"/>
    <property type="match status" value="1"/>
</dbReference>
<dbReference type="InterPro" id="IPR012296">
    <property type="entry name" value="Nuclease_put_TT1808"/>
</dbReference>
<evidence type="ECO:0000313" key="3">
    <source>
        <dbReference type="Proteomes" id="UP000377595"/>
    </source>
</evidence>
<dbReference type="SUPFAM" id="SSF52980">
    <property type="entry name" value="Restriction endonuclease-like"/>
    <property type="match status" value="1"/>
</dbReference>
<feature type="domain" description="Putative restriction endonuclease" evidence="1">
    <location>
        <begin position="19"/>
        <end position="179"/>
    </location>
</feature>
<evidence type="ECO:0000313" key="2">
    <source>
        <dbReference type="EMBL" id="GES19918.1"/>
    </source>
</evidence>
<proteinExistence type="predicted"/>
<dbReference type="OrthoDB" id="9799703at2"/>
<dbReference type="InterPro" id="IPR011335">
    <property type="entry name" value="Restrct_endonuc-II-like"/>
</dbReference>
<dbReference type="CDD" id="cd06260">
    <property type="entry name" value="DUF820-like"/>
    <property type="match status" value="1"/>
</dbReference>
<dbReference type="InterPro" id="IPR008538">
    <property type="entry name" value="Uma2"/>
</dbReference>
<evidence type="ECO:0000259" key="1">
    <source>
        <dbReference type="Pfam" id="PF05685"/>
    </source>
</evidence>
<dbReference type="EMBL" id="BLAF01000013">
    <property type="protein sequence ID" value="GES19918.1"/>
    <property type="molecule type" value="Genomic_DNA"/>
</dbReference>
<protein>
    <recommendedName>
        <fullName evidence="1">Putative restriction endonuclease domain-containing protein</fullName>
    </recommendedName>
</protein>
<accession>A0A5M3XNX1</accession>
<organism evidence="2 3">
    <name type="scientific">Acrocarpospora pleiomorpha</name>
    <dbReference type="NCBI Taxonomy" id="90975"/>
    <lineage>
        <taxon>Bacteria</taxon>
        <taxon>Bacillati</taxon>
        <taxon>Actinomycetota</taxon>
        <taxon>Actinomycetes</taxon>
        <taxon>Streptosporangiales</taxon>
        <taxon>Streptosporangiaceae</taxon>
        <taxon>Acrocarpospora</taxon>
    </lineage>
</organism>
<dbReference type="AlphaFoldDB" id="A0A5M3XNX1"/>
<dbReference type="PANTHER" id="PTHR35400">
    <property type="entry name" value="SLR1083 PROTEIN"/>
    <property type="match status" value="1"/>
</dbReference>
<dbReference type="Proteomes" id="UP000377595">
    <property type="component" value="Unassembled WGS sequence"/>
</dbReference>